<dbReference type="GO" id="GO:0000139">
    <property type="term" value="C:Golgi membrane"/>
    <property type="evidence" value="ECO:0007669"/>
    <property type="project" value="UniProtKB-SubCell"/>
</dbReference>
<proteinExistence type="predicted"/>
<name>A0A9Q0GPJ8_9MAGN</name>
<evidence type="ECO:0000313" key="6">
    <source>
        <dbReference type="Proteomes" id="UP001141806"/>
    </source>
</evidence>
<evidence type="ECO:0000256" key="1">
    <source>
        <dbReference type="ARBA" id="ARBA00004194"/>
    </source>
</evidence>
<reference evidence="5" key="1">
    <citation type="journal article" date="2023" name="Plant J.">
        <title>The genome of the king protea, Protea cynaroides.</title>
        <authorList>
            <person name="Chang J."/>
            <person name="Duong T.A."/>
            <person name="Schoeman C."/>
            <person name="Ma X."/>
            <person name="Roodt D."/>
            <person name="Barker N."/>
            <person name="Li Z."/>
            <person name="Van de Peer Y."/>
            <person name="Mizrachi E."/>
        </authorList>
    </citation>
    <scope>NUCLEOTIDE SEQUENCE</scope>
    <source>
        <tissue evidence="5">Young leaves</tissue>
    </source>
</reference>
<dbReference type="PANTHER" id="PTHR31444">
    <property type="entry name" value="OS11G0490100 PROTEIN"/>
    <property type="match status" value="1"/>
</dbReference>
<keyword evidence="3" id="KW-1133">Transmembrane helix</keyword>
<dbReference type="Proteomes" id="UP001141806">
    <property type="component" value="Unassembled WGS sequence"/>
</dbReference>
<dbReference type="AlphaFoldDB" id="A0A9Q0GPJ8"/>
<evidence type="ECO:0000313" key="5">
    <source>
        <dbReference type="EMBL" id="KAJ4950303.1"/>
    </source>
</evidence>
<dbReference type="EMBL" id="JAMYWD010000012">
    <property type="protein sequence ID" value="KAJ4950303.1"/>
    <property type="molecule type" value="Genomic_DNA"/>
</dbReference>
<evidence type="ECO:0000256" key="4">
    <source>
        <dbReference type="ARBA" id="ARBA00023136"/>
    </source>
</evidence>
<dbReference type="InterPro" id="IPR006514">
    <property type="entry name" value="IRX15/GXM/AGM"/>
</dbReference>
<gene>
    <name evidence="5" type="ORF">NE237_027135</name>
</gene>
<sequence length="153" mass="17432">MGMIGVCEDDRSLQMGIRQRGKKRSEIAKKKERLSVLPLTSTSFVVEEQIRKECRPVENLLFFDYKLGINDLPNHLYEKGWDVILVDGPRGHFPSAPGRMSAIFAAGVLARSEKSGDSKTHVFVHDFNREVERICSSSTVKTWWSQWMCLSIS</sequence>
<dbReference type="Pfam" id="PF21729">
    <property type="entry name" value="IRX15_IRX15L_GXM"/>
    <property type="match status" value="1"/>
</dbReference>
<accession>A0A9Q0GPJ8</accession>
<evidence type="ECO:0008006" key="7">
    <source>
        <dbReference type="Google" id="ProtNLM"/>
    </source>
</evidence>
<dbReference type="OrthoDB" id="1896682at2759"/>
<comment type="subcellular location">
    <subcellularLocation>
        <location evidence="1">Golgi apparatus membrane</location>
        <topology evidence="1">Single-pass membrane protein</topology>
    </subcellularLocation>
</comment>
<evidence type="ECO:0000256" key="3">
    <source>
        <dbReference type="ARBA" id="ARBA00022989"/>
    </source>
</evidence>
<keyword evidence="6" id="KW-1185">Reference proteome</keyword>
<keyword evidence="2" id="KW-0812">Transmembrane</keyword>
<comment type="caution">
    <text evidence="5">The sequence shown here is derived from an EMBL/GenBank/DDBJ whole genome shotgun (WGS) entry which is preliminary data.</text>
</comment>
<protein>
    <recommendedName>
        <fullName evidence="7">Polysaccharide biosynthesis domain-containing protein</fullName>
    </recommendedName>
</protein>
<evidence type="ECO:0000256" key="2">
    <source>
        <dbReference type="ARBA" id="ARBA00022692"/>
    </source>
</evidence>
<organism evidence="5 6">
    <name type="scientific">Protea cynaroides</name>
    <dbReference type="NCBI Taxonomy" id="273540"/>
    <lineage>
        <taxon>Eukaryota</taxon>
        <taxon>Viridiplantae</taxon>
        <taxon>Streptophyta</taxon>
        <taxon>Embryophyta</taxon>
        <taxon>Tracheophyta</taxon>
        <taxon>Spermatophyta</taxon>
        <taxon>Magnoliopsida</taxon>
        <taxon>Proteales</taxon>
        <taxon>Proteaceae</taxon>
        <taxon>Protea</taxon>
    </lineage>
</organism>
<keyword evidence="4" id="KW-0472">Membrane</keyword>
<dbReference type="GO" id="GO:0045492">
    <property type="term" value="P:xylan biosynthetic process"/>
    <property type="evidence" value="ECO:0007669"/>
    <property type="project" value="InterPro"/>
</dbReference>